<evidence type="ECO:0000256" key="2">
    <source>
        <dbReference type="ARBA" id="ARBA00022448"/>
    </source>
</evidence>
<dbReference type="Gene3D" id="2.60.40.1170">
    <property type="entry name" value="Mu homology domain, subdomain B"/>
    <property type="match status" value="2"/>
</dbReference>
<evidence type="ECO:0000256" key="4">
    <source>
        <dbReference type="ARBA" id="ARBA00023136"/>
    </source>
</evidence>
<dbReference type="EMBL" id="RXIC02000158">
    <property type="protein sequence ID" value="KAB1200486.1"/>
    <property type="molecule type" value="Genomic_DNA"/>
</dbReference>
<dbReference type="PANTHER" id="PTHR10529">
    <property type="entry name" value="AP COMPLEX SUBUNIT MU"/>
    <property type="match status" value="1"/>
</dbReference>
<reference evidence="7 8" key="1">
    <citation type="journal article" date="2019" name="Plant Biotechnol. J.">
        <title>The red bayberry genome and genetic basis of sex determination.</title>
        <authorList>
            <person name="Jia H.M."/>
            <person name="Jia H.J."/>
            <person name="Cai Q.L."/>
            <person name="Wang Y."/>
            <person name="Zhao H.B."/>
            <person name="Yang W.F."/>
            <person name="Wang G.Y."/>
            <person name="Li Y.H."/>
            <person name="Zhan D.L."/>
            <person name="Shen Y.T."/>
            <person name="Niu Q.F."/>
            <person name="Chang L."/>
            <person name="Qiu J."/>
            <person name="Zhao L."/>
            <person name="Xie H.B."/>
            <person name="Fu W.Y."/>
            <person name="Jin J."/>
            <person name="Li X.W."/>
            <person name="Jiao Y."/>
            <person name="Zhou C.C."/>
            <person name="Tu T."/>
            <person name="Chai C.Y."/>
            <person name="Gao J.L."/>
            <person name="Fan L.J."/>
            <person name="van de Weg E."/>
            <person name="Wang J.Y."/>
            <person name="Gao Z.S."/>
        </authorList>
    </citation>
    <scope>NUCLEOTIDE SEQUENCE [LARGE SCALE GENOMIC DNA]</scope>
    <source>
        <tissue evidence="7">Leaves</tissue>
    </source>
</reference>
<dbReference type="CDD" id="cd09252">
    <property type="entry name" value="AP-3_Mu3_Cterm"/>
    <property type="match status" value="1"/>
</dbReference>
<dbReference type="InterPro" id="IPR001392">
    <property type="entry name" value="Clathrin_mu"/>
</dbReference>
<comment type="similarity">
    <text evidence="5">Belongs to the adaptor complexes medium subunit family.</text>
</comment>
<evidence type="ECO:0000313" key="7">
    <source>
        <dbReference type="EMBL" id="KAB1200486.1"/>
    </source>
</evidence>
<dbReference type="AlphaFoldDB" id="A0A6A1UK04"/>
<dbReference type="FunFam" id="3.30.450.60:FF:000002">
    <property type="entry name" value="AP-2 complex subunit mu, putative"/>
    <property type="match status" value="1"/>
</dbReference>
<keyword evidence="4" id="KW-0472">Membrane</keyword>
<organism evidence="7 8">
    <name type="scientific">Morella rubra</name>
    <name type="common">Chinese bayberry</name>
    <dbReference type="NCBI Taxonomy" id="262757"/>
    <lineage>
        <taxon>Eukaryota</taxon>
        <taxon>Viridiplantae</taxon>
        <taxon>Streptophyta</taxon>
        <taxon>Embryophyta</taxon>
        <taxon>Tracheophyta</taxon>
        <taxon>Spermatophyta</taxon>
        <taxon>Magnoliopsida</taxon>
        <taxon>eudicotyledons</taxon>
        <taxon>Gunneridae</taxon>
        <taxon>Pentapetalae</taxon>
        <taxon>rosids</taxon>
        <taxon>fabids</taxon>
        <taxon>Fagales</taxon>
        <taxon>Myricaceae</taxon>
        <taxon>Morella</taxon>
    </lineage>
</organism>
<dbReference type="GO" id="GO:0030131">
    <property type="term" value="C:clathrin adaptor complex"/>
    <property type="evidence" value="ECO:0007669"/>
    <property type="project" value="UniProtKB-UniRule"/>
</dbReference>
<dbReference type="InterPro" id="IPR050431">
    <property type="entry name" value="Adaptor_comp_med_subunit"/>
</dbReference>
<name>A0A6A1UK04_9ROSI</name>
<dbReference type="CDD" id="cd14837">
    <property type="entry name" value="AP3_Mu_N"/>
    <property type="match status" value="1"/>
</dbReference>
<dbReference type="PROSITE" id="PS00990">
    <property type="entry name" value="CLAT_ADAPTOR_M_1"/>
    <property type="match status" value="1"/>
</dbReference>
<accession>A0A6A1UK04</accession>
<dbReference type="GO" id="GO:0012505">
    <property type="term" value="C:endomembrane system"/>
    <property type="evidence" value="ECO:0007669"/>
    <property type="project" value="UniProtKB-SubCell"/>
</dbReference>
<dbReference type="Gene3D" id="3.30.450.60">
    <property type="match status" value="1"/>
</dbReference>
<dbReference type="InterPro" id="IPR011012">
    <property type="entry name" value="Longin-like_dom_sf"/>
</dbReference>
<dbReference type="GO" id="GO:0016192">
    <property type="term" value="P:vesicle-mediated transport"/>
    <property type="evidence" value="ECO:0007669"/>
    <property type="project" value="InterPro"/>
</dbReference>
<dbReference type="Proteomes" id="UP000516437">
    <property type="component" value="Unassembled WGS sequence"/>
</dbReference>
<keyword evidence="3 5" id="KW-0653">Protein transport</keyword>
<evidence type="ECO:0000256" key="1">
    <source>
        <dbReference type="ARBA" id="ARBA00004308"/>
    </source>
</evidence>
<dbReference type="InterPro" id="IPR036168">
    <property type="entry name" value="AP2_Mu_C_sf"/>
</dbReference>
<evidence type="ECO:0000256" key="5">
    <source>
        <dbReference type="PIRNR" id="PIRNR005992"/>
    </source>
</evidence>
<comment type="subcellular location">
    <subcellularLocation>
        <location evidence="1">Endomembrane system</location>
    </subcellularLocation>
</comment>
<dbReference type="SUPFAM" id="SSF64356">
    <property type="entry name" value="SNARE-like"/>
    <property type="match status" value="1"/>
</dbReference>
<dbReference type="Pfam" id="PF00928">
    <property type="entry name" value="Adap_comp_sub"/>
    <property type="match status" value="1"/>
</dbReference>
<sequence length="414" mass="46284">MLQCIFLLSDSGEVMLEKQLTGHRVDRSICAWFWEQSISQGDSFKLQPVIASPTHYLFQVVREGITFLACTQVEMPPLMAIEFLCRVADVLSDYLGALNEDVIKDNFIIVYELLDEMIDNGFPLTTEPNILRDIIAPPNIVSKVLSVVTGNSSNVSETLPGATSFVPWRTTDAKYSNNEVYIDLVEEMDATINRDGVLVKCEIYGEVQVNSHLSGLPDLTLSFTNPSILDDVRFHPCVRFRPWESHQILSFVPPDGQFKLMSYRVKKLKTTPIYVKPRLTSDAGTCHVHVLVGTRNDAGKTIDSITVQFQLPECILSADLTSNHGTVNILANKTCMWSIGRIPKDKAPSMSGTLVLETGLERLHVFPTFQVAFRIMGVALSGLQIDKLDLKNLPNRPYKGFRALTRAGEFEVRS</sequence>
<dbReference type="GO" id="GO:0006886">
    <property type="term" value="P:intracellular protein transport"/>
    <property type="evidence" value="ECO:0007669"/>
    <property type="project" value="UniProtKB-UniRule"/>
</dbReference>
<protein>
    <submittedName>
        <fullName evidence="7">AP-3 complex subunit mu</fullName>
    </submittedName>
</protein>
<evidence type="ECO:0000313" key="8">
    <source>
        <dbReference type="Proteomes" id="UP000516437"/>
    </source>
</evidence>
<evidence type="ECO:0000259" key="6">
    <source>
        <dbReference type="PROSITE" id="PS51072"/>
    </source>
</evidence>
<feature type="domain" description="MHD" evidence="6">
    <location>
        <begin position="177"/>
        <end position="413"/>
    </location>
</feature>
<gene>
    <name evidence="7" type="ORF">CJ030_MR0G007113</name>
</gene>
<dbReference type="PIRSF" id="PIRSF005992">
    <property type="entry name" value="Clathrin_mu"/>
    <property type="match status" value="1"/>
</dbReference>
<dbReference type="OrthoDB" id="870at2759"/>
<keyword evidence="8" id="KW-1185">Reference proteome</keyword>
<dbReference type="InterPro" id="IPR018240">
    <property type="entry name" value="Clathrin_mu_CS"/>
</dbReference>
<dbReference type="SUPFAM" id="SSF49447">
    <property type="entry name" value="Second domain of Mu2 adaptin subunit (ap50) of ap2 adaptor"/>
    <property type="match status" value="1"/>
</dbReference>
<dbReference type="PROSITE" id="PS51072">
    <property type="entry name" value="MHD"/>
    <property type="match status" value="1"/>
</dbReference>
<evidence type="ECO:0000256" key="3">
    <source>
        <dbReference type="ARBA" id="ARBA00022927"/>
    </source>
</evidence>
<dbReference type="PRINTS" id="PR00314">
    <property type="entry name" value="CLATHRINADPT"/>
</dbReference>
<keyword evidence="2 5" id="KW-0813">Transport</keyword>
<proteinExistence type="inferred from homology"/>
<comment type="caution">
    <text evidence="7">The sequence shown here is derived from an EMBL/GenBank/DDBJ whole genome shotgun (WGS) entry which is preliminary data.</text>
</comment>
<dbReference type="InterPro" id="IPR028565">
    <property type="entry name" value="MHD"/>
</dbReference>